<dbReference type="Proteomes" id="UP000652567">
    <property type="component" value="Unassembled WGS sequence"/>
</dbReference>
<feature type="signal peptide" evidence="11">
    <location>
        <begin position="1"/>
        <end position="27"/>
    </location>
</feature>
<evidence type="ECO:0000256" key="11">
    <source>
        <dbReference type="SAM" id="SignalP"/>
    </source>
</evidence>
<feature type="chain" id="PRO_5037909626" description="OmpA-like domain-containing protein" evidence="11">
    <location>
        <begin position="28"/>
        <end position="343"/>
    </location>
</feature>
<evidence type="ECO:0000256" key="5">
    <source>
        <dbReference type="ARBA" id="ARBA00022692"/>
    </source>
</evidence>
<feature type="domain" description="OmpA-like" evidence="12">
    <location>
        <begin position="224"/>
        <end position="339"/>
    </location>
</feature>
<dbReference type="PROSITE" id="PS01068">
    <property type="entry name" value="OMPA_1"/>
    <property type="match status" value="1"/>
</dbReference>
<protein>
    <recommendedName>
        <fullName evidence="12">OmpA-like domain-containing protein</fullName>
    </recommendedName>
</protein>
<dbReference type="GO" id="GO:0046930">
    <property type="term" value="C:pore complex"/>
    <property type="evidence" value="ECO:0007669"/>
    <property type="project" value="UniProtKB-KW"/>
</dbReference>
<keyword evidence="3" id="KW-0813">Transport</keyword>
<comment type="caution">
    <text evidence="13">The sequence shown here is derived from an EMBL/GenBank/DDBJ whole genome shotgun (WGS) entry which is preliminary data.</text>
</comment>
<evidence type="ECO:0000256" key="1">
    <source>
        <dbReference type="ARBA" id="ARBA00004571"/>
    </source>
</evidence>
<keyword evidence="5" id="KW-0812">Transmembrane</keyword>
<dbReference type="InterPro" id="IPR006664">
    <property type="entry name" value="OMP_bac"/>
</dbReference>
<keyword evidence="9" id="KW-0998">Cell outer membrane</keyword>
<dbReference type="GO" id="GO:0006811">
    <property type="term" value="P:monoatomic ion transport"/>
    <property type="evidence" value="ECO:0007669"/>
    <property type="project" value="UniProtKB-KW"/>
</dbReference>
<dbReference type="GO" id="GO:0009279">
    <property type="term" value="C:cell outer membrane"/>
    <property type="evidence" value="ECO:0007669"/>
    <property type="project" value="UniProtKB-SubCell"/>
</dbReference>
<dbReference type="PANTHER" id="PTHR30329:SF21">
    <property type="entry name" value="LIPOPROTEIN YIAD-RELATED"/>
    <property type="match status" value="1"/>
</dbReference>
<organism evidence="13 14">
    <name type="scientific">Cellvibrio polysaccharolyticus</name>
    <dbReference type="NCBI Taxonomy" id="2082724"/>
    <lineage>
        <taxon>Bacteria</taxon>
        <taxon>Pseudomonadati</taxon>
        <taxon>Pseudomonadota</taxon>
        <taxon>Gammaproteobacteria</taxon>
        <taxon>Cellvibrionales</taxon>
        <taxon>Cellvibrionaceae</taxon>
        <taxon>Cellvibrio</taxon>
    </lineage>
</organism>
<evidence type="ECO:0000256" key="3">
    <source>
        <dbReference type="ARBA" id="ARBA00022448"/>
    </source>
</evidence>
<dbReference type="PRINTS" id="PR01021">
    <property type="entry name" value="OMPADOMAIN"/>
</dbReference>
<evidence type="ECO:0000256" key="6">
    <source>
        <dbReference type="ARBA" id="ARBA00023065"/>
    </source>
</evidence>
<dbReference type="InterPro" id="IPR006665">
    <property type="entry name" value="OmpA-like"/>
</dbReference>
<dbReference type="RefSeq" id="WP_193908157.1">
    <property type="nucleotide sequence ID" value="NZ_PRDL01000001.1"/>
</dbReference>
<sequence length="343" mass="37600">MKKVTGVKHILSSLVAMSVLGSAAAWAAEDPYRGSYFGARAGYSYNDNSCDSSAIKCDKEEEAYGLFYGYDFSRYVALELSANDIGDTRATYPGDLRLRGDLFASDLSVKFSKPISERTRLYAKFGAAYWRAELLGGPTKLKDSGYRPLAGVGVEFPLSDRLAGRFEYQYIDKVGNNDIGYADPHYVGLALVWNFSSRAARPAPEPVARVEPTPQPVAEPPRETRIVVDENRHGPLFAFDKSEVANTASIDPVVDMLKKGPELRVHVIGHTDSVGSDTYNQGLSERRAQAVARYLERNGIANNRITVSGKGESEPVADNSTNDGRAQNRRVEFVITGVKVVVQ</sequence>
<evidence type="ECO:0000256" key="9">
    <source>
        <dbReference type="ARBA" id="ARBA00023237"/>
    </source>
</evidence>
<dbReference type="SUPFAM" id="SSF103088">
    <property type="entry name" value="OmpA-like"/>
    <property type="match status" value="1"/>
</dbReference>
<evidence type="ECO:0000256" key="7">
    <source>
        <dbReference type="ARBA" id="ARBA00023114"/>
    </source>
</evidence>
<keyword evidence="11" id="KW-0732">Signal</keyword>
<comment type="subcellular location">
    <subcellularLocation>
        <location evidence="1">Cell outer membrane</location>
        <topology evidence="1">Multi-pass membrane protein</topology>
    </subcellularLocation>
</comment>
<keyword evidence="7" id="KW-0626">Porin</keyword>
<dbReference type="Pfam" id="PF00691">
    <property type="entry name" value="OmpA"/>
    <property type="match status" value="1"/>
</dbReference>
<evidence type="ECO:0000256" key="4">
    <source>
        <dbReference type="ARBA" id="ARBA00022452"/>
    </source>
</evidence>
<dbReference type="SUPFAM" id="SSF56925">
    <property type="entry name" value="OMPA-like"/>
    <property type="match status" value="1"/>
</dbReference>
<evidence type="ECO:0000259" key="12">
    <source>
        <dbReference type="PROSITE" id="PS51123"/>
    </source>
</evidence>
<dbReference type="EMBL" id="PRDL01000001">
    <property type="protein sequence ID" value="MBE8716808.1"/>
    <property type="molecule type" value="Genomic_DNA"/>
</dbReference>
<dbReference type="GO" id="GO:0015288">
    <property type="term" value="F:porin activity"/>
    <property type="evidence" value="ECO:0007669"/>
    <property type="project" value="UniProtKB-KW"/>
</dbReference>
<evidence type="ECO:0000256" key="10">
    <source>
        <dbReference type="PROSITE-ProRule" id="PRU00473"/>
    </source>
</evidence>
<name>A0A928V2W8_9GAMM</name>
<dbReference type="Gene3D" id="3.30.1330.60">
    <property type="entry name" value="OmpA-like domain"/>
    <property type="match status" value="1"/>
</dbReference>
<gene>
    <name evidence="13" type="ORF">C4F51_06345</name>
</gene>
<dbReference type="PANTHER" id="PTHR30329">
    <property type="entry name" value="STATOR ELEMENT OF FLAGELLAR MOTOR COMPLEX"/>
    <property type="match status" value="1"/>
</dbReference>
<dbReference type="CDD" id="cd07185">
    <property type="entry name" value="OmpA_C-like"/>
    <property type="match status" value="1"/>
</dbReference>
<keyword evidence="6" id="KW-0406">Ion transport</keyword>
<dbReference type="InterPro" id="IPR036737">
    <property type="entry name" value="OmpA-like_sf"/>
</dbReference>
<dbReference type="PRINTS" id="PR01023">
    <property type="entry name" value="NAFLGMOTY"/>
</dbReference>
<keyword evidence="14" id="KW-1185">Reference proteome</keyword>
<comment type="similarity">
    <text evidence="2">Belongs to the outer membrane OOP (TC 1.B.6) superfamily. OmpA family.</text>
</comment>
<dbReference type="Pfam" id="PF01389">
    <property type="entry name" value="OmpA_membrane"/>
    <property type="match status" value="1"/>
</dbReference>
<evidence type="ECO:0000313" key="13">
    <source>
        <dbReference type="EMBL" id="MBE8716808.1"/>
    </source>
</evidence>
<dbReference type="InterPro" id="IPR011250">
    <property type="entry name" value="OMP/PagP_B-barrel"/>
</dbReference>
<dbReference type="InterPro" id="IPR050330">
    <property type="entry name" value="Bact_OuterMem_StrucFunc"/>
</dbReference>
<dbReference type="InterPro" id="IPR000498">
    <property type="entry name" value="OmpA-like_TM_dom"/>
</dbReference>
<evidence type="ECO:0000256" key="8">
    <source>
        <dbReference type="ARBA" id="ARBA00023136"/>
    </source>
</evidence>
<proteinExistence type="inferred from homology"/>
<dbReference type="Gene3D" id="2.40.160.20">
    <property type="match status" value="1"/>
</dbReference>
<accession>A0A928V2W8</accession>
<evidence type="ECO:0000313" key="14">
    <source>
        <dbReference type="Proteomes" id="UP000652567"/>
    </source>
</evidence>
<dbReference type="PROSITE" id="PS51123">
    <property type="entry name" value="OMPA_2"/>
    <property type="match status" value="1"/>
</dbReference>
<keyword evidence="4" id="KW-1134">Transmembrane beta strand</keyword>
<reference evidence="13" key="1">
    <citation type="submission" date="2018-07" db="EMBL/GenBank/DDBJ databases">
        <title>Genome assembly of strain Ka43.</title>
        <authorList>
            <person name="Kukolya J."/>
            <person name="Nagy I."/>
            <person name="Horvath B."/>
            <person name="Toth A."/>
        </authorList>
    </citation>
    <scope>NUCLEOTIDE SEQUENCE</scope>
    <source>
        <strain evidence="13">KB43</strain>
    </source>
</reference>
<dbReference type="InterPro" id="IPR006690">
    <property type="entry name" value="OMPA-like_CS"/>
</dbReference>
<evidence type="ECO:0000256" key="2">
    <source>
        <dbReference type="ARBA" id="ARBA00005710"/>
    </source>
</evidence>
<keyword evidence="8 10" id="KW-0472">Membrane</keyword>
<dbReference type="AlphaFoldDB" id="A0A928V2W8"/>